<evidence type="ECO:0000313" key="2">
    <source>
        <dbReference type="EMBL" id="MCY8119576.1"/>
    </source>
</evidence>
<evidence type="ECO:0000259" key="1">
    <source>
        <dbReference type="PROSITE" id="PS50943"/>
    </source>
</evidence>
<dbReference type="Pfam" id="PF01381">
    <property type="entry name" value="HTH_3"/>
    <property type="match status" value="1"/>
</dbReference>
<dbReference type="EMBL" id="JALANJ010000003">
    <property type="protein sequence ID" value="MCY8119576.1"/>
    <property type="molecule type" value="Genomic_DNA"/>
</dbReference>
<dbReference type="InterPro" id="IPR001387">
    <property type="entry name" value="Cro/C1-type_HTH"/>
</dbReference>
<reference evidence="2" key="1">
    <citation type="submission" date="2022-02" db="EMBL/GenBank/DDBJ databases">
        <title>Crop Bioprotection Bacillus Genome Sequencing.</title>
        <authorList>
            <person name="Dunlap C."/>
        </authorList>
    </citation>
    <scope>NUCLEOTIDE SEQUENCE</scope>
    <source>
        <strain evidence="2">M18B4</strain>
    </source>
</reference>
<dbReference type="SUPFAM" id="SSF47413">
    <property type="entry name" value="lambda repressor-like DNA-binding domains"/>
    <property type="match status" value="1"/>
</dbReference>
<dbReference type="AlphaFoldDB" id="A0A9Q4DLJ4"/>
<protein>
    <submittedName>
        <fullName evidence="2">Helix-turn-helix domain-containing protein</fullName>
    </submittedName>
</protein>
<organism evidence="2 3">
    <name type="scientific">Bacillus spizizenii</name>
    <name type="common">Bacillus subtilis subsp. spizizenii</name>
    <dbReference type="NCBI Taxonomy" id="96241"/>
    <lineage>
        <taxon>Bacteria</taxon>
        <taxon>Bacillati</taxon>
        <taxon>Bacillota</taxon>
        <taxon>Bacilli</taxon>
        <taxon>Bacillales</taxon>
        <taxon>Bacillaceae</taxon>
        <taxon>Bacillus</taxon>
    </lineage>
</organism>
<accession>A0A9Q4DLJ4</accession>
<evidence type="ECO:0000313" key="3">
    <source>
        <dbReference type="Proteomes" id="UP001070352"/>
    </source>
</evidence>
<dbReference type="InterPro" id="IPR010982">
    <property type="entry name" value="Lambda_DNA-bd_dom_sf"/>
</dbReference>
<proteinExistence type="predicted"/>
<dbReference type="Proteomes" id="UP001070352">
    <property type="component" value="Unassembled WGS sequence"/>
</dbReference>
<name>A0A9Q4DLJ4_BACSC</name>
<comment type="caution">
    <text evidence="2">The sequence shown here is derived from an EMBL/GenBank/DDBJ whole genome shotgun (WGS) entry which is preliminary data.</text>
</comment>
<dbReference type="GO" id="GO:0003677">
    <property type="term" value="F:DNA binding"/>
    <property type="evidence" value="ECO:0007669"/>
    <property type="project" value="InterPro"/>
</dbReference>
<dbReference type="PROSITE" id="PS50943">
    <property type="entry name" value="HTH_CROC1"/>
    <property type="match status" value="1"/>
</dbReference>
<dbReference type="Gene3D" id="1.10.260.40">
    <property type="entry name" value="lambda repressor-like DNA-binding domains"/>
    <property type="match status" value="1"/>
</dbReference>
<dbReference type="CDD" id="cd00093">
    <property type="entry name" value="HTH_XRE"/>
    <property type="match status" value="1"/>
</dbReference>
<gene>
    <name evidence="2" type="ORF">MOC45_02980</name>
</gene>
<feature type="domain" description="HTH cro/C1-type" evidence="1">
    <location>
        <begin position="42"/>
        <end position="83"/>
    </location>
</feature>
<sequence length="90" mass="10568">MPKIKKYSYRTENKLKHFISIRKAEKALETGRQVKIADVENELAEYCEVSLDTIRLIKRNVNQPSLEVAMKIAEYLNLPVEEIFELKDNE</sequence>